<evidence type="ECO:0000313" key="4">
    <source>
        <dbReference type="EMBL" id="ORW18475.1"/>
    </source>
</evidence>
<dbReference type="EMBL" id="LQPH01000145">
    <property type="protein sequence ID" value="ORW18475.1"/>
    <property type="molecule type" value="Genomic_DNA"/>
</dbReference>
<dbReference type="STRING" id="244292.ABW17_23925"/>
<name>A0A1X1Z5A3_9MYCO</name>
<accession>A0A1X1Z5A3</accession>
<dbReference type="InterPro" id="IPR029479">
    <property type="entry name" value="Nitroreductase"/>
</dbReference>
<comment type="caution">
    <text evidence="4">The sequence shown here is derived from an EMBL/GenBank/DDBJ whole genome shotgun (WGS) entry which is preliminary data.</text>
</comment>
<sequence>MTLNLSVDEVLTTTRSVRKRLDFDRPVGREVLMECLELALQAPTGSNAQGWQWMFVEDADKKKAIADIYLANARGYLSLPSPEYGEGDTRGERMPKVKDSALYLAEHMHEAPVLMIPCLEGRVEKAPLGLSASFWASLFPAAWSFCLALRSRGLGTCWTTLHLLSEGEKQAAEVLGIPHEKYSQGGLFPIAYTKGTDFRPAKRLPAEQVTHWNAW</sequence>
<dbReference type="Gene3D" id="3.40.109.10">
    <property type="entry name" value="NADH Oxidase"/>
    <property type="match status" value="1"/>
</dbReference>
<dbReference type="PANTHER" id="PTHR43673:SF10">
    <property type="entry name" value="NADH DEHYDROGENASE_NAD(P)H NITROREDUCTASE XCC3605-RELATED"/>
    <property type="match status" value="1"/>
</dbReference>
<keyword evidence="2" id="KW-0560">Oxidoreductase</keyword>
<feature type="domain" description="Nitroreductase" evidence="3">
    <location>
        <begin position="13"/>
        <end position="190"/>
    </location>
</feature>
<gene>
    <name evidence="4" type="ORF">AWC17_10400</name>
</gene>
<evidence type="ECO:0000313" key="5">
    <source>
        <dbReference type="Proteomes" id="UP000193781"/>
    </source>
</evidence>
<keyword evidence="5" id="KW-1185">Reference proteome</keyword>
<comment type="similarity">
    <text evidence="1">Belongs to the nitroreductase family.</text>
</comment>
<dbReference type="OrthoDB" id="3774920at2"/>
<dbReference type="Proteomes" id="UP000193781">
    <property type="component" value="Unassembled WGS sequence"/>
</dbReference>
<dbReference type="RefSeq" id="WP_046187150.1">
    <property type="nucleotide sequence ID" value="NZ_JACPNT010000026.1"/>
</dbReference>
<dbReference type="SUPFAM" id="SSF55469">
    <property type="entry name" value="FMN-dependent nitroreductase-like"/>
    <property type="match status" value="1"/>
</dbReference>
<dbReference type="GO" id="GO:0016491">
    <property type="term" value="F:oxidoreductase activity"/>
    <property type="evidence" value="ECO:0007669"/>
    <property type="project" value="UniProtKB-KW"/>
</dbReference>
<dbReference type="PANTHER" id="PTHR43673">
    <property type="entry name" value="NAD(P)H NITROREDUCTASE YDGI-RELATED"/>
    <property type="match status" value="1"/>
</dbReference>
<dbReference type="AlphaFoldDB" id="A0A1X1Z5A3"/>
<protein>
    <submittedName>
        <fullName evidence="4">Nitroreductase</fullName>
    </submittedName>
</protein>
<proteinExistence type="inferred from homology"/>
<dbReference type="Pfam" id="PF00881">
    <property type="entry name" value="Nitroreductase"/>
    <property type="match status" value="1"/>
</dbReference>
<evidence type="ECO:0000256" key="2">
    <source>
        <dbReference type="ARBA" id="ARBA00023002"/>
    </source>
</evidence>
<evidence type="ECO:0000259" key="3">
    <source>
        <dbReference type="Pfam" id="PF00881"/>
    </source>
</evidence>
<dbReference type="InterPro" id="IPR000415">
    <property type="entry name" value="Nitroreductase-like"/>
</dbReference>
<dbReference type="CDD" id="cd02062">
    <property type="entry name" value="Nitro_FMN_reductase"/>
    <property type="match status" value="1"/>
</dbReference>
<organism evidence="4 5">
    <name type="scientific">Mycobacterium nebraskense</name>
    <dbReference type="NCBI Taxonomy" id="244292"/>
    <lineage>
        <taxon>Bacteria</taxon>
        <taxon>Bacillati</taxon>
        <taxon>Actinomycetota</taxon>
        <taxon>Actinomycetes</taxon>
        <taxon>Mycobacteriales</taxon>
        <taxon>Mycobacteriaceae</taxon>
        <taxon>Mycobacterium</taxon>
    </lineage>
</organism>
<evidence type="ECO:0000256" key="1">
    <source>
        <dbReference type="ARBA" id="ARBA00007118"/>
    </source>
</evidence>
<reference evidence="4 5" key="1">
    <citation type="submission" date="2016-01" db="EMBL/GenBank/DDBJ databases">
        <title>The new phylogeny of the genus Mycobacterium.</title>
        <authorList>
            <person name="Tarcisio F."/>
            <person name="Conor M."/>
            <person name="Antonella G."/>
            <person name="Elisabetta G."/>
            <person name="Giulia F.S."/>
            <person name="Sara T."/>
            <person name="Anna F."/>
            <person name="Clotilde B."/>
            <person name="Roberto B."/>
            <person name="Veronica D.S."/>
            <person name="Fabio R."/>
            <person name="Monica P."/>
            <person name="Olivier J."/>
            <person name="Enrico T."/>
            <person name="Nicola S."/>
        </authorList>
    </citation>
    <scope>NUCLEOTIDE SEQUENCE [LARGE SCALE GENOMIC DNA]</scope>
    <source>
        <strain evidence="4 5">DSM 44803</strain>
    </source>
</reference>